<feature type="domain" description="SGNH hydrolase-type esterase" evidence="1">
    <location>
        <begin position="11"/>
        <end position="190"/>
    </location>
</feature>
<dbReference type="Pfam" id="PF13472">
    <property type="entry name" value="Lipase_GDSL_2"/>
    <property type="match status" value="1"/>
</dbReference>
<dbReference type="InterPro" id="IPR051532">
    <property type="entry name" value="Ester_Hydrolysis_Enzymes"/>
</dbReference>
<gene>
    <name evidence="2" type="ORF">XAT740_LOCUS5553</name>
</gene>
<proteinExistence type="predicted"/>
<dbReference type="Proteomes" id="UP000663828">
    <property type="component" value="Unassembled WGS sequence"/>
</dbReference>
<protein>
    <recommendedName>
        <fullName evidence="1">SGNH hydrolase-type esterase domain-containing protein</fullName>
    </recommendedName>
</protein>
<name>A0A813WAQ7_ADIRI</name>
<dbReference type="EMBL" id="CAJNOR010000241">
    <property type="protein sequence ID" value="CAF0852474.1"/>
    <property type="molecule type" value="Genomic_DNA"/>
</dbReference>
<comment type="caution">
    <text evidence="2">The sequence shown here is derived from an EMBL/GenBank/DDBJ whole genome shotgun (WGS) entry which is preliminary data.</text>
</comment>
<dbReference type="GO" id="GO:0004622">
    <property type="term" value="F:phosphatidylcholine lysophospholipase activity"/>
    <property type="evidence" value="ECO:0007669"/>
    <property type="project" value="TreeGrafter"/>
</dbReference>
<dbReference type="SUPFAM" id="SSF52266">
    <property type="entry name" value="SGNH hydrolase"/>
    <property type="match status" value="1"/>
</dbReference>
<evidence type="ECO:0000313" key="2">
    <source>
        <dbReference type="EMBL" id="CAF0852474.1"/>
    </source>
</evidence>
<evidence type="ECO:0000259" key="1">
    <source>
        <dbReference type="Pfam" id="PF13472"/>
    </source>
</evidence>
<reference evidence="2" key="1">
    <citation type="submission" date="2021-02" db="EMBL/GenBank/DDBJ databases">
        <authorList>
            <person name="Nowell W R."/>
        </authorList>
    </citation>
    <scope>NUCLEOTIDE SEQUENCE</scope>
</reference>
<dbReference type="AlphaFoldDB" id="A0A813WAQ7"/>
<dbReference type="InterPro" id="IPR013830">
    <property type="entry name" value="SGNH_hydro"/>
</dbReference>
<accession>A0A813WAQ7</accession>
<dbReference type="Gene3D" id="3.40.50.1110">
    <property type="entry name" value="SGNH hydrolase"/>
    <property type="match status" value="1"/>
</dbReference>
<dbReference type="PANTHER" id="PTHR30383:SF5">
    <property type="entry name" value="SGNH HYDROLASE-TYPE ESTERASE DOMAIN-CONTAINING PROTEIN"/>
    <property type="match status" value="1"/>
</dbReference>
<evidence type="ECO:0000313" key="3">
    <source>
        <dbReference type="Proteomes" id="UP000663828"/>
    </source>
</evidence>
<organism evidence="2 3">
    <name type="scientific">Adineta ricciae</name>
    <name type="common">Rotifer</name>
    <dbReference type="NCBI Taxonomy" id="249248"/>
    <lineage>
        <taxon>Eukaryota</taxon>
        <taxon>Metazoa</taxon>
        <taxon>Spiralia</taxon>
        <taxon>Gnathifera</taxon>
        <taxon>Rotifera</taxon>
        <taxon>Eurotatoria</taxon>
        <taxon>Bdelloidea</taxon>
        <taxon>Adinetida</taxon>
        <taxon>Adinetidae</taxon>
        <taxon>Adineta</taxon>
    </lineage>
</organism>
<sequence length="205" mass="23686">MSSVRHLRILAFGASLTEGYYADGSKFHPYTQRLLELIRPLVADVEIQNAGISGEAVLSSTMLPRLKQILSLTKHKFDWVLILAGTNDTLRDQQQARKVFDQYKLLINECHEHGARVLAMTLPETVYPKDFPLDFQRQEFNRLLKEELKLAYSDIIVLDVERLLPRYSLSPNETEQIWDDEVHFTPQGYDQLGQFIFEALKPHLS</sequence>
<dbReference type="InterPro" id="IPR036514">
    <property type="entry name" value="SGNH_hydro_sf"/>
</dbReference>
<dbReference type="PANTHER" id="PTHR30383">
    <property type="entry name" value="THIOESTERASE 1/PROTEASE 1/LYSOPHOSPHOLIPASE L1"/>
    <property type="match status" value="1"/>
</dbReference>
<keyword evidence="3" id="KW-1185">Reference proteome</keyword>
<dbReference type="CDD" id="cd00229">
    <property type="entry name" value="SGNH_hydrolase"/>
    <property type="match status" value="1"/>
</dbReference>